<dbReference type="AlphaFoldDB" id="A0A9X0AFJ8"/>
<evidence type="ECO:0000313" key="1">
    <source>
        <dbReference type="EMBL" id="KAJ8061889.1"/>
    </source>
</evidence>
<protein>
    <submittedName>
        <fullName evidence="1">Uncharacterized protein</fullName>
    </submittedName>
</protein>
<dbReference type="EMBL" id="JAPEIS010000011">
    <property type="protein sequence ID" value="KAJ8061889.1"/>
    <property type="molecule type" value="Genomic_DNA"/>
</dbReference>
<name>A0A9X0AFJ8_9HELO</name>
<comment type="caution">
    <text evidence="1">The sequence shown here is derived from an EMBL/GenBank/DDBJ whole genome shotgun (WGS) entry which is preliminary data.</text>
</comment>
<gene>
    <name evidence="1" type="ORF">OCU04_009678</name>
</gene>
<reference evidence="1" key="1">
    <citation type="submission" date="2022-11" db="EMBL/GenBank/DDBJ databases">
        <title>Genome Resource of Sclerotinia nivalis Strain SnTB1, a Plant Pathogen Isolated from American Ginseng.</title>
        <authorList>
            <person name="Fan S."/>
        </authorList>
    </citation>
    <scope>NUCLEOTIDE SEQUENCE</scope>
    <source>
        <strain evidence="1">SnTB1</strain>
    </source>
</reference>
<proteinExistence type="predicted"/>
<evidence type="ECO:0000313" key="2">
    <source>
        <dbReference type="Proteomes" id="UP001152300"/>
    </source>
</evidence>
<accession>A0A9X0AFJ8</accession>
<dbReference type="Proteomes" id="UP001152300">
    <property type="component" value="Unassembled WGS sequence"/>
</dbReference>
<sequence length="104" mass="11476">MPSLVDLFLSNAWAGLRVRTRPWCGLLPLLPWFAERAFGVRVGRGLRGRGRGRGRVEDDKWWVNFEAGHIEGDQILVLGCGCGCGGGGDLRNIIGIRWDHNCCG</sequence>
<organism evidence="1 2">
    <name type="scientific">Sclerotinia nivalis</name>
    <dbReference type="NCBI Taxonomy" id="352851"/>
    <lineage>
        <taxon>Eukaryota</taxon>
        <taxon>Fungi</taxon>
        <taxon>Dikarya</taxon>
        <taxon>Ascomycota</taxon>
        <taxon>Pezizomycotina</taxon>
        <taxon>Leotiomycetes</taxon>
        <taxon>Helotiales</taxon>
        <taxon>Sclerotiniaceae</taxon>
        <taxon>Sclerotinia</taxon>
    </lineage>
</organism>
<keyword evidence="2" id="KW-1185">Reference proteome</keyword>